<sequence length="85" mass="9627">MIESKLHQQLIQSNEKLAHRKSCWYGLFYGMAMGLGVTIGSTVVVWAMIYALQKLQIIPVFNSGQFEGIINLLQSNNETLQNLQK</sequence>
<proteinExistence type="predicted"/>
<protein>
    <submittedName>
        <fullName evidence="2">Uncharacterized protein</fullName>
    </submittedName>
</protein>
<name>A0A2M7CHX6_9BACT</name>
<dbReference type="Proteomes" id="UP000229966">
    <property type="component" value="Unassembled WGS sequence"/>
</dbReference>
<comment type="caution">
    <text evidence="2">The sequence shown here is derived from an EMBL/GenBank/DDBJ whole genome shotgun (WGS) entry which is preliminary data.</text>
</comment>
<dbReference type="EMBL" id="PEUM01000076">
    <property type="protein sequence ID" value="PIV25235.1"/>
    <property type="molecule type" value="Genomic_DNA"/>
</dbReference>
<organism evidence="2 3">
    <name type="scientific">Candidatus Berkelbacteria bacterium CG03_land_8_20_14_0_80_40_36</name>
    <dbReference type="NCBI Taxonomy" id="1974509"/>
    <lineage>
        <taxon>Bacteria</taxon>
        <taxon>Candidatus Berkelbacteria</taxon>
    </lineage>
</organism>
<feature type="transmembrane region" description="Helical" evidence="1">
    <location>
        <begin position="27"/>
        <end position="52"/>
    </location>
</feature>
<evidence type="ECO:0000313" key="2">
    <source>
        <dbReference type="EMBL" id="PIV25235.1"/>
    </source>
</evidence>
<gene>
    <name evidence="2" type="ORF">COS38_02700</name>
</gene>
<reference evidence="3" key="1">
    <citation type="submission" date="2017-09" db="EMBL/GenBank/DDBJ databases">
        <title>Depth-based differentiation of microbial function through sediment-hosted aquifers and enrichment of novel symbionts in the deep terrestrial subsurface.</title>
        <authorList>
            <person name="Probst A.J."/>
            <person name="Ladd B."/>
            <person name="Jarett J.K."/>
            <person name="Geller-Mcgrath D.E."/>
            <person name="Sieber C.M.K."/>
            <person name="Emerson J.B."/>
            <person name="Anantharaman K."/>
            <person name="Thomas B.C."/>
            <person name="Malmstrom R."/>
            <person name="Stieglmeier M."/>
            <person name="Klingl A."/>
            <person name="Woyke T."/>
            <person name="Ryan C.M."/>
            <person name="Banfield J.F."/>
        </authorList>
    </citation>
    <scope>NUCLEOTIDE SEQUENCE [LARGE SCALE GENOMIC DNA]</scope>
</reference>
<dbReference type="AlphaFoldDB" id="A0A2M7CHX6"/>
<keyword evidence="1" id="KW-0812">Transmembrane</keyword>
<evidence type="ECO:0000256" key="1">
    <source>
        <dbReference type="SAM" id="Phobius"/>
    </source>
</evidence>
<accession>A0A2M7CHX6</accession>
<evidence type="ECO:0000313" key="3">
    <source>
        <dbReference type="Proteomes" id="UP000229966"/>
    </source>
</evidence>
<keyword evidence="1" id="KW-1133">Transmembrane helix</keyword>
<keyword evidence="1" id="KW-0472">Membrane</keyword>
<dbReference type="InterPro" id="IPR043723">
    <property type="entry name" value="DUF5665"/>
</dbReference>
<dbReference type="Pfam" id="PF18910">
    <property type="entry name" value="DUF5665"/>
    <property type="match status" value="1"/>
</dbReference>